<dbReference type="RefSeq" id="WP_242769064.1">
    <property type="nucleotide sequence ID" value="NZ_JALDAY010000009.1"/>
</dbReference>
<dbReference type="Gene3D" id="3.30.1330.120">
    <property type="entry name" value="2-methylcitrate dehydratase PrpD"/>
    <property type="match status" value="1"/>
</dbReference>
<dbReference type="Pfam" id="PF03972">
    <property type="entry name" value="MmgE_PrpD_N"/>
    <property type="match status" value="1"/>
</dbReference>
<dbReference type="InterPro" id="IPR042188">
    <property type="entry name" value="MmgE/PrpD_sf_2"/>
</dbReference>
<evidence type="ECO:0000313" key="5">
    <source>
        <dbReference type="Proteomes" id="UP001165269"/>
    </source>
</evidence>
<keyword evidence="5" id="KW-1185">Reference proteome</keyword>
<dbReference type="Pfam" id="PF19305">
    <property type="entry name" value="MmgE_PrpD_C"/>
    <property type="match status" value="1"/>
</dbReference>
<dbReference type="InterPro" id="IPR042183">
    <property type="entry name" value="MmgE/PrpD_sf_1"/>
</dbReference>
<dbReference type="Proteomes" id="UP001165269">
    <property type="component" value="Unassembled WGS sequence"/>
</dbReference>
<evidence type="ECO:0000259" key="2">
    <source>
        <dbReference type="Pfam" id="PF03972"/>
    </source>
</evidence>
<dbReference type="PANTHER" id="PTHR16943:SF8">
    <property type="entry name" value="2-METHYLCITRATE DEHYDRATASE"/>
    <property type="match status" value="1"/>
</dbReference>
<dbReference type="InterPro" id="IPR036148">
    <property type="entry name" value="MmgE/PrpD_sf"/>
</dbReference>
<feature type="domain" description="MmgE/PrpD N-terminal" evidence="2">
    <location>
        <begin position="5"/>
        <end position="239"/>
    </location>
</feature>
<accession>A0ABS9YDJ7</accession>
<dbReference type="EMBL" id="JALDAY010000009">
    <property type="protein sequence ID" value="MCI3275301.1"/>
    <property type="molecule type" value="Genomic_DNA"/>
</dbReference>
<comment type="caution">
    <text evidence="4">The sequence shown here is derived from an EMBL/GenBank/DDBJ whole genome shotgun (WGS) entry which is preliminary data.</text>
</comment>
<feature type="domain" description="MmgE/PrpD C-terminal" evidence="3">
    <location>
        <begin position="262"/>
        <end position="417"/>
    </location>
</feature>
<dbReference type="InterPro" id="IPR045337">
    <property type="entry name" value="MmgE_PrpD_C"/>
</dbReference>
<proteinExistence type="inferred from homology"/>
<organism evidence="4 5">
    <name type="scientific">Streptomyces cylindrosporus</name>
    <dbReference type="NCBI Taxonomy" id="2927583"/>
    <lineage>
        <taxon>Bacteria</taxon>
        <taxon>Bacillati</taxon>
        <taxon>Actinomycetota</taxon>
        <taxon>Actinomycetes</taxon>
        <taxon>Kitasatosporales</taxon>
        <taxon>Streptomycetaceae</taxon>
        <taxon>Streptomyces</taxon>
    </lineage>
</organism>
<dbReference type="PANTHER" id="PTHR16943">
    <property type="entry name" value="2-METHYLCITRATE DEHYDRATASE-RELATED"/>
    <property type="match status" value="1"/>
</dbReference>
<comment type="similarity">
    <text evidence="1">Belongs to the PrpD family.</text>
</comment>
<protein>
    <submittedName>
        <fullName evidence="4">MmgE/PrpD family protein</fullName>
    </submittedName>
</protein>
<dbReference type="InterPro" id="IPR045336">
    <property type="entry name" value="MmgE_PrpD_N"/>
</dbReference>
<reference evidence="4" key="1">
    <citation type="submission" date="2022-03" db="EMBL/GenBank/DDBJ databases">
        <title>Streptomyces 7R015 and 7R016 isolated from Barleria lupulina in Thailand.</title>
        <authorList>
            <person name="Kanchanasin P."/>
            <person name="Phongsopitanun W."/>
            <person name="Tanasupawat S."/>
        </authorList>
    </citation>
    <scope>NUCLEOTIDE SEQUENCE</scope>
    <source>
        <strain evidence="4">7R015</strain>
    </source>
</reference>
<evidence type="ECO:0000259" key="3">
    <source>
        <dbReference type="Pfam" id="PF19305"/>
    </source>
</evidence>
<evidence type="ECO:0000256" key="1">
    <source>
        <dbReference type="ARBA" id="ARBA00006174"/>
    </source>
</evidence>
<name>A0ABS9YDJ7_9ACTN</name>
<dbReference type="SUPFAM" id="SSF103378">
    <property type="entry name" value="2-methylcitrate dehydratase PrpD"/>
    <property type="match status" value="1"/>
</dbReference>
<dbReference type="InterPro" id="IPR005656">
    <property type="entry name" value="MmgE_PrpD"/>
</dbReference>
<dbReference type="Gene3D" id="1.10.4100.10">
    <property type="entry name" value="2-methylcitrate dehydratase PrpD"/>
    <property type="match status" value="1"/>
</dbReference>
<sequence length="460" mass="47577">MTVVEQLAEFAVAQRATPLAGNVRHAAVRAVVDWVSATVPGAATPAARALTEALAPGPGPARLIPSGQATDVRTAALLNGTAAHAAELDDIYRDAFYHPGAPTIAAAFAVADQLDCSGEDFLRAVTIGYETGARIALAAGPEHYRHWHTTGTVGTFGAAAAAAELLRLDADRFAGALALAATMAAGLQQTFRSPSTGKPLHAGHAAEAGVVAALAAGKGLAGALDVLEGPAGFGVATAGISGFSVSGLGDPFCVTATTVKYHACCGHTFAAIDAALRLRAEGMRPEEITGIEIETYETATRVAGRTDPAGPDEARFSLAYTVAAALVLGAVRLHAFAPEALHDPVIRTLMARTTTRVDPELDRLAPGRRAARVRVTDRHGTVRDRLRLTRKGDPDDPLSDDELREKFDELVPAFLGRPRAGSIAGTLWRLPALKRMSDLDWGPGPPLSPAGRGCCAGGPA</sequence>
<gene>
    <name evidence="4" type="ORF">MQP27_29885</name>
</gene>
<evidence type="ECO:0000313" key="4">
    <source>
        <dbReference type="EMBL" id="MCI3275301.1"/>
    </source>
</evidence>